<name>A0ABR3KM54_TRISP</name>
<gene>
    <name evidence="1" type="ORF">TSPI_10352</name>
</gene>
<evidence type="ECO:0000313" key="1">
    <source>
        <dbReference type="EMBL" id="KAL1241504.1"/>
    </source>
</evidence>
<organism evidence="1 2">
    <name type="scientific">Trichinella spiralis</name>
    <name type="common">Trichina worm</name>
    <dbReference type="NCBI Taxonomy" id="6334"/>
    <lineage>
        <taxon>Eukaryota</taxon>
        <taxon>Metazoa</taxon>
        <taxon>Ecdysozoa</taxon>
        <taxon>Nematoda</taxon>
        <taxon>Enoplea</taxon>
        <taxon>Dorylaimia</taxon>
        <taxon>Trichinellida</taxon>
        <taxon>Trichinellidae</taxon>
        <taxon>Trichinella</taxon>
    </lineage>
</organism>
<accession>A0ABR3KM54</accession>
<dbReference type="Proteomes" id="UP001558632">
    <property type="component" value="Unassembled WGS sequence"/>
</dbReference>
<dbReference type="EMBL" id="JBEUSY010000251">
    <property type="protein sequence ID" value="KAL1241504.1"/>
    <property type="molecule type" value="Genomic_DNA"/>
</dbReference>
<sequence length="83" mass="9492">MKMPCTLYSIYATILNRRGNVVEWLAFQTISQLDLFWRFPECLSELGSFATVHKGLLVAGKRSGDLCDSGWSFQSTREILSHY</sequence>
<keyword evidence="2" id="KW-1185">Reference proteome</keyword>
<reference evidence="1 2" key="1">
    <citation type="submission" date="2024-07" db="EMBL/GenBank/DDBJ databases">
        <title>Enhanced genomic and transcriptomic resources for Trichinella pseudospiralis and T. spiralis underpin the discovery of pronounced molecular differences between stages and species.</title>
        <authorList>
            <person name="Pasi K.K."/>
            <person name="La Rosa G."/>
            <person name="Gomez-Morales M.A."/>
            <person name="Tosini F."/>
            <person name="Sumanam S."/>
            <person name="Young N.D."/>
            <person name="Chang B.C."/>
            <person name="Robin G.B."/>
        </authorList>
    </citation>
    <scope>NUCLEOTIDE SEQUENCE [LARGE SCALE GENOMIC DNA]</scope>
    <source>
        <strain evidence="1">ISS534</strain>
    </source>
</reference>
<evidence type="ECO:0000313" key="2">
    <source>
        <dbReference type="Proteomes" id="UP001558632"/>
    </source>
</evidence>
<comment type="caution">
    <text evidence="1">The sequence shown here is derived from an EMBL/GenBank/DDBJ whole genome shotgun (WGS) entry which is preliminary data.</text>
</comment>
<protein>
    <submittedName>
        <fullName evidence="1">Ras guanine nucleotide exchange factor</fullName>
    </submittedName>
</protein>
<proteinExistence type="predicted"/>